<dbReference type="InParanoid" id="A0A163JVN8"/>
<reference evidence="1" key="1">
    <citation type="submission" date="2016-04" db="EMBL/GenBank/DDBJ databases">
        <authorList>
            <person name="Evans L.H."/>
            <person name="Alamgir A."/>
            <person name="Owens N."/>
            <person name="Weber N.D."/>
            <person name="Virtaneva K."/>
            <person name="Barbian K."/>
            <person name="Babar A."/>
            <person name="Rosenke K."/>
        </authorList>
    </citation>
    <scope>NUCLEOTIDE SEQUENCE [LARGE SCALE GENOMIC DNA]</scope>
    <source>
        <strain evidence="1">CBS 101.48</strain>
    </source>
</reference>
<dbReference type="OrthoDB" id="43460at2759"/>
<gene>
    <name evidence="1" type="primary">ABSGL_09668.1 scaffold 11583</name>
</gene>
<dbReference type="GO" id="GO:0005634">
    <property type="term" value="C:nucleus"/>
    <property type="evidence" value="ECO:0007669"/>
    <property type="project" value="TreeGrafter"/>
</dbReference>
<dbReference type="AlphaFoldDB" id="A0A163JVN8"/>
<dbReference type="PANTHER" id="PTHR31859">
    <property type="entry name" value="TETRATRICOPEPTIDE REPEAT PROTEIN 39 FAMILY MEMBER"/>
    <property type="match status" value="1"/>
</dbReference>
<organism evidence="1">
    <name type="scientific">Absidia glauca</name>
    <name type="common">Pin mould</name>
    <dbReference type="NCBI Taxonomy" id="4829"/>
    <lineage>
        <taxon>Eukaryota</taxon>
        <taxon>Fungi</taxon>
        <taxon>Fungi incertae sedis</taxon>
        <taxon>Mucoromycota</taxon>
        <taxon>Mucoromycotina</taxon>
        <taxon>Mucoromycetes</taxon>
        <taxon>Mucorales</taxon>
        <taxon>Cunninghamellaceae</taxon>
        <taxon>Absidia</taxon>
    </lineage>
</organism>
<dbReference type="Proteomes" id="UP000078561">
    <property type="component" value="Unassembled WGS sequence"/>
</dbReference>
<proteinExistence type="predicted"/>
<keyword evidence="2" id="KW-1185">Reference proteome</keyword>
<dbReference type="SUPFAM" id="SSF48452">
    <property type="entry name" value="TPR-like"/>
    <property type="match status" value="1"/>
</dbReference>
<evidence type="ECO:0000313" key="2">
    <source>
        <dbReference type="Proteomes" id="UP000078561"/>
    </source>
</evidence>
<evidence type="ECO:0000313" key="1">
    <source>
        <dbReference type="EMBL" id="SAM03814.1"/>
    </source>
</evidence>
<protein>
    <recommendedName>
        <fullName evidence="3">Tetratricopeptide repeat protein 39B</fullName>
    </recommendedName>
</protein>
<sequence>MNNLSKLAGILPKWEHAKTMADINLAAPSLHAMTHATPPHDALYDDIRDARHAIDLFLNSEIQDGLDLVMAKRDSSMYHALSYACLLGGTALLTYERKDIEKAIAAMKATSQLANQNRRPTWKHNLHAHTFEEIKSMSPRQRHAELVYAETILMKAGLQILYDQSIVLAVKEALKAYAAHGIYKALESYMLQERDEGTKLDAHLVSGIAFGMAGFNLALSAVPDFILRLVEYVGFRGDRTLGFWYCRSMGGWDDDTAATTDTDEGLRRPFCDMVLMGYNIVLSQWTPLSHLDVPLGDRILAYYLALYPNGVAFLALKGRKLAGERQLDEAKAYYQRAMDAQDVWPQLKDISRWELGTLALIEKDWKTAFTLFRSLFRHSHWSKAAYTYLMAVSLYMLAADQRVPEKRKALMDQVAQAMSTVTQSQQKIAGKSIFIEKFFARKSRKFELQGRRLLFPDLEILLAIGALELIPVTQLRQNLARIAEILPRLEKSHSFYVYDDVCLSHLLRATFHRFLLDPDSRTIHAASLQAVFAHAPNIQLDHWIYYFAKYEAAQMMILDEKYIEAQQVLEAILRCTEKNSFGVGAGARAKNKYSMENALVMKCHSCLGYLAEVLNRRS</sequence>
<dbReference type="InterPro" id="IPR011990">
    <property type="entry name" value="TPR-like_helical_dom_sf"/>
</dbReference>
<name>A0A163JVN8_ABSGL</name>
<evidence type="ECO:0008006" key="3">
    <source>
        <dbReference type="Google" id="ProtNLM"/>
    </source>
</evidence>
<accession>A0A163JVN8</accession>
<dbReference type="PANTHER" id="PTHR31859:SF1">
    <property type="entry name" value="TETRATRICOPEPTIDE REPEAT PROTEIN 39C"/>
    <property type="match status" value="1"/>
</dbReference>
<dbReference type="InterPro" id="IPR019412">
    <property type="entry name" value="IML2/TPR_39"/>
</dbReference>
<dbReference type="GO" id="GO:0005741">
    <property type="term" value="C:mitochondrial outer membrane"/>
    <property type="evidence" value="ECO:0007669"/>
    <property type="project" value="TreeGrafter"/>
</dbReference>
<dbReference type="Pfam" id="PF10300">
    <property type="entry name" value="Iml2-TPR_39"/>
    <property type="match status" value="1"/>
</dbReference>
<dbReference type="GO" id="GO:0005829">
    <property type="term" value="C:cytosol"/>
    <property type="evidence" value="ECO:0007669"/>
    <property type="project" value="TreeGrafter"/>
</dbReference>
<dbReference type="EMBL" id="LT554300">
    <property type="protein sequence ID" value="SAM03814.1"/>
    <property type="molecule type" value="Genomic_DNA"/>
</dbReference>